<organism evidence="3 4">
    <name type="scientific">Adiantum capillus-veneris</name>
    <name type="common">Maidenhair fern</name>
    <dbReference type="NCBI Taxonomy" id="13818"/>
    <lineage>
        <taxon>Eukaryota</taxon>
        <taxon>Viridiplantae</taxon>
        <taxon>Streptophyta</taxon>
        <taxon>Embryophyta</taxon>
        <taxon>Tracheophyta</taxon>
        <taxon>Polypodiopsida</taxon>
        <taxon>Polypodiidae</taxon>
        <taxon>Polypodiales</taxon>
        <taxon>Pteridineae</taxon>
        <taxon>Pteridaceae</taxon>
        <taxon>Vittarioideae</taxon>
        <taxon>Adiantum</taxon>
    </lineage>
</organism>
<dbReference type="InterPro" id="IPR005202">
    <property type="entry name" value="TF_GRAS"/>
</dbReference>
<comment type="caution">
    <text evidence="3">The sequence shown here is derived from an EMBL/GenBank/DDBJ whole genome shotgun (WGS) entry which is preliminary data.</text>
</comment>
<protein>
    <submittedName>
        <fullName evidence="3">Uncharacterized protein</fullName>
    </submittedName>
</protein>
<evidence type="ECO:0000256" key="2">
    <source>
        <dbReference type="ARBA" id="ARBA00023163"/>
    </source>
</evidence>
<accession>A0A9D4UYH2</accession>
<evidence type="ECO:0000313" key="4">
    <source>
        <dbReference type="Proteomes" id="UP000886520"/>
    </source>
</evidence>
<dbReference type="Pfam" id="PF03514">
    <property type="entry name" value="GRAS"/>
    <property type="match status" value="1"/>
</dbReference>
<keyword evidence="4" id="KW-1185">Reference proteome</keyword>
<dbReference type="EMBL" id="JABFUD020000009">
    <property type="protein sequence ID" value="KAI5075918.1"/>
    <property type="molecule type" value="Genomic_DNA"/>
</dbReference>
<evidence type="ECO:0000256" key="1">
    <source>
        <dbReference type="ARBA" id="ARBA00023015"/>
    </source>
</evidence>
<reference evidence="3" key="1">
    <citation type="submission" date="2021-01" db="EMBL/GenBank/DDBJ databases">
        <title>Adiantum capillus-veneris genome.</title>
        <authorList>
            <person name="Fang Y."/>
            <person name="Liao Q."/>
        </authorList>
    </citation>
    <scope>NUCLEOTIDE SEQUENCE</scope>
    <source>
        <strain evidence="3">H3</strain>
        <tissue evidence="3">Leaf</tissue>
    </source>
</reference>
<keyword evidence="2" id="KW-0804">Transcription</keyword>
<evidence type="ECO:0000313" key="3">
    <source>
        <dbReference type="EMBL" id="KAI5075918.1"/>
    </source>
</evidence>
<dbReference type="OrthoDB" id="1882904at2759"/>
<name>A0A9D4UYH2_ADICA</name>
<dbReference type="AlphaFoldDB" id="A0A9D4UYH2"/>
<sequence length="456" mass="50425">MHSLLLPPRSIIASFSKQKYANFFSHCEQSKQFQGLGFNEMLGNPDANAGESSDTVHAVSAEEEASTSSRLADALTHASLEDLVVECALAVVDAKWQRSVQLINHLRQRTSPEGDSLDRVVTHFVDSLTARVVSELGESQVTDQLLLRQPWLPLNITDAERQGAYLSLNQVTPFIRFTHLTANQAILEVFQGWDSVHIVDMDIMQGVQWPPLMQALAGRAGGAPRIRISGAGSNFSLLEQTGNLLATFAVSLGLAMFEFHPLHAEEHNIVEILSPSSLDLRAGDALAINMSIPQPRLSSRDRGSFVTMVRSLDPTIVTLADREVNCRQGSMMETFNHYRALFDSLEATLPPSSLERSNVERVWLRGEIVSLFSVSNSTGGDGSRTSTDFQCFNWKETMRNEGFLSVSHSPFAVSQARLLLRLHYPSQGYQLREEDGDSLLLGWQGTPLFGVSAWRV</sequence>
<dbReference type="PROSITE" id="PS50985">
    <property type="entry name" value="GRAS"/>
    <property type="match status" value="1"/>
</dbReference>
<dbReference type="Proteomes" id="UP000886520">
    <property type="component" value="Chromosome 9"/>
</dbReference>
<dbReference type="PANTHER" id="PTHR31636">
    <property type="entry name" value="OSJNBA0084A10.13 PROTEIN-RELATED"/>
    <property type="match status" value="1"/>
</dbReference>
<keyword evidence="1" id="KW-0805">Transcription regulation</keyword>
<gene>
    <name evidence="3" type="ORF">GOP47_0009994</name>
</gene>
<proteinExistence type="predicted"/>